<protein>
    <submittedName>
        <fullName evidence="1">Uncharacterized protein</fullName>
    </submittedName>
</protein>
<dbReference type="Proteomes" id="UP000034235">
    <property type="component" value="Unassembled WGS sequence"/>
</dbReference>
<dbReference type="EMBL" id="LBUP01000003">
    <property type="protein sequence ID" value="KKQ66852.1"/>
    <property type="molecule type" value="Genomic_DNA"/>
</dbReference>
<comment type="caution">
    <text evidence="1">The sequence shown here is derived from an EMBL/GenBank/DDBJ whole genome shotgun (WGS) entry which is preliminary data.</text>
</comment>
<gene>
    <name evidence="1" type="ORF">US86_C0003G0095</name>
</gene>
<accession>A0A0G0JJ54</accession>
<evidence type="ECO:0000313" key="2">
    <source>
        <dbReference type="Proteomes" id="UP000034235"/>
    </source>
</evidence>
<name>A0A0G0JJ54_9BACT</name>
<sequence>MKFRTNNQTYKLILQRKDFKTKDPFGNGLAMFTVLDEHGEETIGCISFGASLLNTLTSNDKSKSFLTSEKSELLYASLLPHLELDIEQLTRIYTKGLWCIAYFFDSKRETGFSEDDQIYYIKIQDGFYKTIQNIIFDGEITNDKIQRKILEILYNHWEEDSITNILLEDLEIMIPIEPHALYRNFKALEEEDKVQIQYSPSDNTKIISVKIKGEGRKDIEGRKNTPPSAIIEYVMGHKITASTTGNQSPIVIGENINIAFGDIITEIENEGGENKEEVIELVRELKSEMESDKNPDKITNLLSQIKEKASWVNEKILSNPFLSQLLAIILANKMGLV</sequence>
<evidence type="ECO:0000313" key="1">
    <source>
        <dbReference type="EMBL" id="KKQ66852.1"/>
    </source>
</evidence>
<reference evidence="1 2" key="1">
    <citation type="journal article" date="2015" name="Nature">
        <title>rRNA introns, odd ribosomes, and small enigmatic genomes across a large radiation of phyla.</title>
        <authorList>
            <person name="Brown C.T."/>
            <person name="Hug L.A."/>
            <person name="Thomas B.C."/>
            <person name="Sharon I."/>
            <person name="Castelle C.J."/>
            <person name="Singh A."/>
            <person name="Wilkins M.J."/>
            <person name="Williams K.H."/>
            <person name="Banfield J.F."/>
        </authorList>
    </citation>
    <scope>NUCLEOTIDE SEQUENCE [LARGE SCALE GENOMIC DNA]</scope>
</reference>
<proteinExistence type="predicted"/>
<dbReference type="AlphaFoldDB" id="A0A0G0JJ54"/>
<organism evidence="1 2">
    <name type="scientific">Candidatus Daviesbacteria bacterium GW2011_GWA2_38_24</name>
    <dbReference type="NCBI Taxonomy" id="1618422"/>
    <lineage>
        <taxon>Bacteria</taxon>
        <taxon>Candidatus Daviesiibacteriota</taxon>
    </lineage>
</organism>